<name>A0A316WIM5_9FLAO</name>
<dbReference type="Proteomes" id="UP000236594">
    <property type="component" value="Unassembled WGS sequence"/>
</dbReference>
<organism evidence="4 5">
    <name type="scientific">Chryseobacterium phosphatilyticum</name>
    <dbReference type="NCBI Taxonomy" id="475075"/>
    <lineage>
        <taxon>Bacteria</taxon>
        <taxon>Pseudomonadati</taxon>
        <taxon>Bacteroidota</taxon>
        <taxon>Flavobacteriia</taxon>
        <taxon>Flavobacteriales</taxon>
        <taxon>Weeksellaceae</taxon>
        <taxon>Chryseobacterium group</taxon>
        <taxon>Chryseobacterium</taxon>
    </lineage>
</organism>
<evidence type="ECO:0000259" key="3">
    <source>
        <dbReference type="PROSITE" id="PS51736"/>
    </source>
</evidence>
<feature type="domain" description="Resolvase/invertase-type recombinase catalytic" evidence="3">
    <location>
        <begin position="3"/>
        <end position="138"/>
    </location>
</feature>
<dbReference type="SUPFAM" id="SSF53041">
    <property type="entry name" value="Resolvase-like"/>
    <property type="match status" value="1"/>
</dbReference>
<dbReference type="SMART" id="SM00857">
    <property type="entry name" value="Resolvase"/>
    <property type="match status" value="1"/>
</dbReference>
<gene>
    <name evidence="4" type="ORF">C1631_023070</name>
</gene>
<dbReference type="GO" id="GO:0003677">
    <property type="term" value="F:DNA binding"/>
    <property type="evidence" value="ECO:0007669"/>
    <property type="project" value="UniProtKB-KW"/>
</dbReference>
<dbReference type="Pfam" id="PF00239">
    <property type="entry name" value="Resolvase"/>
    <property type="match status" value="1"/>
</dbReference>
<dbReference type="InterPro" id="IPR050639">
    <property type="entry name" value="SSR_resolvase"/>
</dbReference>
<dbReference type="CDD" id="cd00338">
    <property type="entry name" value="Ser_Recombinase"/>
    <property type="match status" value="1"/>
</dbReference>
<sequence>MSKVVALYRVSTTRQGRSGLGLEAQKAAVMSYISGRHDLVAEYVEVESGKKCDRPQLAVALHRAKVTGSILCIARLDRLSRNAAFLLTLRDSGVKFVAVDMPDANEMTVGIMAVVAEGERKAIASRTRDALAAARARGRVLGNRSTLVAGAGQARAARKIVEIANKTAHDLLVVINDIKASGITSYKGIARELQARQVQTPRGGSAWQGVQVRRVLEREVSA</sequence>
<dbReference type="EMBL" id="PPED02000012">
    <property type="protein sequence ID" value="PWN61281.1"/>
    <property type="molecule type" value="Genomic_DNA"/>
</dbReference>
<evidence type="ECO:0000256" key="1">
    <source>
        <dbReference type="ARBA" id="ARBA00023125"/>
    </source>
</evidence>
<evidence type="ECO:0000256" key="2">
    <source>
        <dbReference type="ARBA" id="ARBA00023172"/>
    </source>
</evidence>
<evidence type="ECO:0000313" key="4">
    <source>
        <dbReference type="EMBL" id="PWN61281.1"/>
    </source>
</evidence>
<keyword evidence="1" id="KW-0238">DNA-binding</keyword>
<dbReference type="RefSeq" id="WP_109714462.1">
    <property type="nucleotide sequence ID" value="NZ_PPED02000012.1"/>
</dbReference>
<reference evidence="4 5" key="1">
    <citation type="submission" date="2018-04" db="EMBL/GenBank/DDBJ databases">
        <title>Draft Genome Sequence of Phosphate-Solubilizing Chryseobacterium sp. ISE14 that is a Biocontrol and Plant Growth-Promoting Rhizobacterium Isolated from Cucumber.</title>
        <authorList>
            <person name="Jeong J.-J."/>
            <person name="Sang M.K."/>
            <person name="Choi I.-G."/>
            <person name="Kim K.D."/>
        </authorList>
    </citation>
    <scope>NUCLEOTIDE SEQUENCE [LARGE SCALE GENOMIC DNA]</scope>
    <source>
        <strain evidence="4 5">ISE14</strain>
    </source>
</reference>
<dbReference type="AlphaFoldDB" id="A0A316WIM5"/>
<dbReference type="PROSITE" id="PS51736">
    <property type="entry name" value="RECOMBINASES_3"/>
    <property type="match status" value="1"/>
</dbReference>
<keyword evidence="2" id="KW-0233">DNA recombination</keyword>
<proteinExistence type="predicted"/>
<dbReference type="Gene3D" id="3.40.50.1390">
    <property type="entry name" value="Resolvase, N-terminal catalytic domain"/>
    <property type="match status" value="1"/>
</dbReference>
<dbReference type="GO" id="GO:0000150">
    <property type="term" value="F:DNA strand exchange activity"/>
    <property type="evidence" value="ECO:0007669"/>
    <property type="project" value="InterPro"/>
</dbReference>
<protein>
    <submittedName>
        <fullName evidence="4">Resolvase</fullName>
    </submittedName>
</protein>
<dbReference type="InterPro" id="IPR006119">
    <property type="entry name" value="Resolv_N"/>
</dbReference>
<keyword evidence="5" id="KW-1185">Reference proteome</keyword>
<accession>A0A316WIM5</accession>
<dbReference type="OrthoDB" id="2290206at2"/>
<evidence type="ECO:0000313" key="5">
    <source>
        <dbReference type="Proteomes" id="UP000236594"/>
    </source>
</evidence>
<dbReference type="PANTHER" id="PTHR30461">
    <property type="entry name" value="DNA-INVERTASE FROM LAMBDOID PROPHAGE"/>
    <property type="match status" value="1"/>
</dbReference>
<comment type="caution">
    <text evidence="4">The sequence shown here is derived from an EMBL/GenBank/DDBJ whole genome shotgun (WGS) entry which is preliminary data.</text>
</comment>
<dbReference type="PANTHER" id="PTHR30461:SF2">
    <property type="entry name" value="SERINE RECOMBINASE PINE-RELATED"/>
    <property type="match status" value="1"/>
</dbReference>
<dbReference type="InterPro" id="IPR036162">
    <property type="entry name" value="Resolvase-like_N_sf"/>
</dbReference>